<name>A0A1R3JK26_COCAP</name>
<dbReference type="Proteomes" id="UP000188268">
    <property type="component" value="Unassembled WGS sequence"/>
</dbReference>
<accession>A0A1R3JK26</accession>
<keyword evidence="2" id="KW-1185">Reference proteome</keyword>
<organism evidence="1 2">
    <name type="scientific">Corchorus capsularis</name>
    <name type="common">Jute</name>
    <dbReference type="NCBI Taxonomy" id="210143"/>
    <lineage>
        <taxon>Eukaryota</taxon>
        <taxon>Viridiplantae</taxon>
        <taxon>Streptophyta</taxon>
        <taxon>Embryophyta</taxon>
        <taxon>Tracheophyta</taxon>
        <taxon>Spermatophyta</taxon>
        <taxon>Magnoliopsida</taxon>
        <taxon>eudicotyledons</taxon>
        <taxon>Gunneridae</taxon>
        <taxon>Pentapetalae</taxon>
        <taxon>rosids</taxon>
        <taxon>malvids</taxon>
        <taxon>Malvales</taxon>
        <taxon>Malvaceae</taxon>
        <taxon>Grewioideae</taxon>
        <taxon>Apeibeae</taxon>
        <taxon>Corchorus</taxon>
    </lineage>
</organism>
<evidence type="ECO:0000313" key="1">
    <source>
        <dbReference type="EMBL" id="OMO95183.1"/>
    </source>
</evidence>
<protein>
    <submittedName>
        <fullName evidence="1">Uncharacterized protein</fullName>
    </submittedName>
</protein>
<gene>
    <name evidence="1" type="ORF">CCACVL1_05514</name>
</gene>
<comment type="caution">
    <text evidence="1">The sequence shown here is derived from an EMBL/GenBank/DDBJ whole genome shotgun (WGS) entry which is preliminary data.</text>
</comment>
<reference evidence="1 2" key="1">
    <citation type="submission" date="2013-09" db="EMBL/GenBank/DDBJ databases">
        <title>Corchorus capsularis genome sequencing.</title>
        <authorList>
            <person name="Alam M."/>
            <person name="Haque M.S."/>
            <person name="Islam M.S."/>
            <person name="Emdad E.M."/>
            <person name="Islam M.M."/>
            <person name="Ahmed B."/>
            <person name="Halim A."/>
            <person name="Hossen Q.M.M."/>
            <person name="Hossain M.Z."/>
            <person name="Ahmed R."/>
            <person name="Khan M.M."/>
            <person name="Islam R."/>
            <person name="Rashid M.M."/>
            <person name="Khan S.A."/>
            <person name="Rahman M.S."/>
            <person name="Alam M."/>
        </authorList>
    </citation>
    <scope>NUCLEOTIDE SEQUENCE [LARGE SCALE GENOMIC DNA]</scope>
    <source>
        <strain evidence="2">cv. CVL-1</strain>
        <tissue evidence="1">Whole seedling</tissue>
    </source>
</reference>
<dbReference type="EMBL" id="AWWV01007706">
    <property type="protein sequence ID" value="OMO95183.1"/>
    <property type="molecule type" value="Genomic_DNA"/>
</dbReference>
<dbReference type="AlphaFoldDB" id="A0A1R3JK26"/>
<proteinExistence type="predicted"/>
<evidence type="ECO:0000313" key="2">
    <source>
        <dbReference type="Proteomes" id="UP000188268"/>
    </source>
</evidence>
<sequence>MGPRGFKIEQRYSPKAIQL</sequence>